<gene>
    <name evidence="1" type="ORF">SAMN04487910_3844</name>
</gene>
<sequence>MKFLNYISILFLFFVFTSFQITEPKTPDFLYQKWIYNYYQNGNLIYKSKRKFKKDKSGIEFKENGTIIRKQNSGWCGTPPINFEIVSGTWKNVSDSLIKIEYKDWSGIRNDTLQIIELSKSKLILKPIYTLKKQ</sequence>
<evidence type="ECO:0008006" key="3">
    <source>
        <dbReference type="Google" id="ProtNLM"/>
    </source>
</evidence>
<dbReference type="RefSeq" id="WP_091411410.1">
    <property type="nucleotide sequence ID" value="NZ_FOAB01000007.1"/>
</dbReference>
<accession>A0A1H7US29</accession>
<evidence type="ECO:0000313" key="1">
    <source>
        <dbReference type="EMBL" id="SEL99495.1"/>
    </source>
</evidence>
<protein>
    <recommendedName>
        <fullName evidence="3">Lipocalin-like domain-containing protein</fullName>
    </recommendedName>
</protein>
<dbReference type="Proteomes" id="UP000198521">
    <property type="component" value="Unassembled WGS sequence"/>
</dbReference>
<dbReference type="AlphaFoldDB" id="A0A1H7US29"/>
<dbReference type="OrthoDB" id="5526158at2"/>
<dbReference type="STRING" id="1038014.SAMN04487910_3844"/>
<evidence type="ECO:0000313" key="2">
    <source>
        <dbReference type="Proteomes" id="UP000198521"/>
    </source>
</evidence>
<reference evidence="1 2" key="1">
    <citation type="submission" date="2016-10" db="EMBL/GenBank/DDBJ databases">
        <authorList>
            <person name="de Groot N.N."/>
        </authorList>
    </citation>
    <scope>NUCLEOTIDE SEQUENCE [LARGE SCALE GENOMIC DNA]</scope>
    <source>
        <strain evidence="1 2">DSM 25232</strain>
    </source>
</reference>
<organism evidence="1 2">
    <name type="scientific">Aquimarina amphilecti</name>
    <dbReference type="NCBI Taxonomy" id="1038014"/>
    <lineage>
        <taxon>Bacteria</taxon>
        <taxon>Pseudomonadati</taxon>
        <taxon>Bacteroidota</taxon>
        <taxon>Flavobacteriia</taxon>
        <taxon>Flavobacteriales</taxon>
        <taxon>Flavobacteriaceae</taxon>
        <taxon>Aquimarina</taxon>
    </lineage>
</organism>
<proteinExistence type="predicted"/>
<dbReference type="EMBL" id="FOAB01000007">
    <property type="protein sequence ID" value="SEL99495.1"/>
    <property type="molecule type" value="Genomic_DNA"/>
</dbReference>
<keyword evidence="2" id="KW-1185">Reference proteome</keyword>
<name>A0A1H7US29_AQUAM</name>